<dbReference type="GeneID" id="25734264"/>
<evidence type="ECO:0000313" key="1">
    <source>
        <dbReference type="EMBL" id="KIY91465.1"/>
    </source>
</evidence>
<organism evidence="1 2">
    <name type="scientific">Monoraphidium neglectum</name>
    <dbReference type="NCBI Taxonomy" id="145388"/>
    <lineage>
        <taxon>Eukaryota</taxon>
        <taxon>Viridiplantae</taxon>
        <taxon>Chlorophyta</taxon>
        <taxon>core chlorophytes</taxon>
        <taxon>Chlorophyceae</taxon>
        <taxon>CS clade</taxon>
        <taxon>Sphaeropleales</taxon>
        <taxon>Selenastraceae</taxon>
        <taxon>Monoraphidium</taxon>
    </lineage>
</organism>
<accession>A0A0D2M7J2</accession>
<dbReference type="OrthoDB" id="555541at2759"/>
<dbReference type="KEGG" id="mng:MNEG_16499"/>
<name>A0A0D2M7J2_9CHLO</name>
<keyword evidence="2" id="KW-1185">Reference proteome</keyword>
<evidence type="ECO:0000313" key="2">
    <source>
        <dbReference type="Proteomes" id="UP000054498"/>
    </source>
</evidence>
<gene>
    <name evidence="1" type="ORF">MNEG_16499</name>
</gene>
<sequence length="165" mass="17229">MADFAQVGQLLGDAIEHRVAQAVQQHVQPAVQQAVTAQLGTTVQAALQPIHQTLTQLQHDVAGVQQSLLGLRQDVQTLGARQHNGVCCSGVLRGAISIQWPHHGGGAMPAHIAGQPLPATRDEVLQATAPVVDGMLSLYGLPAGSTAGNVLQRQNDLLAHAGIYV</sequence>
<dbReference type="AlphaFoldDB" id="A0A0D2M7J2"/>
<proteinExistence type="predicted"/>
<dbReference type="EMBL" id="KK106640">
    <property type="protein sequence ID" value="KIY91465.1"/>
    <property type="molecule type" value="Genomic_DNA"/>
</dbReference>
<protein>
    <submittedName>
        <fullName evidence="1">Uncharacterized protein</fullName>
    </submittedName>
</protein>
<reference evidence="1 2" key="1">
    <citation type="journal article" date="2013" name="BMC Genomics">
        <title>Reconstruction of the lipid metabolism for the microalga Monoraphidium neglectum from its genome sequence reveals characteristics suitable for biofuel production.</title>
        <authorList>
            <person name="Bogen C."/>
            <person name="Al-Dilaimi A."/>
            <person name="Albersmeier A."/>
            <person name="Wichmann J."/>
            <person name="Grundmann M."/>
            <person name="Rupp O."/>
            <person name="Lauersen K.J."/>
            <person name="Blifernez-Klassen O."/>
            <person name="Kalinowski J."/>
            <person name="Goesmann A."/>
            <person name="Mussgnug J.H."/>
            <person name="Kruse O."/>
        </authorList>
    </citation>
    <scope>NUCLEOTIDE SEQUENCE [LARGE SCALE GENOMIC DNA]</scope>
    <source>
        <strain evidence="1 2">SAG 48.87</strain>
    </source>
</reference>
<dbReference type="Proteomes" id="UP000054498">
    <property type="component" value="Unassembled WGS sequence"/>
</dbReference>
<dbReference type="RefSeq" id="XP_013890485.1">
    <property type="nucleotide sequence ID" value="XM_014035031.1"/>
</dbReference>